<evidence type="ECO:0000259" key="4">
    <source>
        <dbReference type="PROSITE" id="PS50206"/>
    </source>
</evidence>
<dbReference type="SUPFAM" id="SSF52821">
    <property type="entry name" value="Rhodanese/Cell cycle control phosphatase"/>
    <property type="match status" value="2"/>
</dbReference>
<reference evidence="5" key="1">
    <citation type="submission" date="2022-12" db="EMBL/GenBank/DDBJ databases">
        <title>Reference genome sequencing for broad-spectrum identification of bacterial and archaeal isolates by mass spectrometry.</title>
        <authorList>
            <person name="Sekiguchi Y."/>
            <person name="Tourlousse D.M."/>
        </authorList>
    </citation>
    <scope>NUCLEOTIDE SEQUENCE</scope>
    <source>
        <strain evidence="5">10succ1</strain>
    </source>
</reference>
<dbReference type="Gene3D" id="3.40.250.10">
    <property type="entry name" value="Rhodanese-like domain"/>
    <property type="match status" value="2"/>
</dbReference>
<gene>
    <name evidence="5" type="ORF">PM10SUCC1_06550</name>
</gene>
<dbReference type="PROSITE" id="PS00683">
    <property type="entry name" value="RHODANESE_2"/>
    <property type="match status" value="1"/>
</dbReference>
<dbReference type="EMBL" id="BSDY01000002">
    <property type="protein sequence ID" value="GLI55140.1"/>
    <property type="molecule type" value="Genomic_DNA"/>
</dbReference>
<dbReference type="PANTHER" id="PTHR43855:SF1">
    <property type="entry name" value="THIOSULFATE SULFURTRANSFERASE"/>
    <property type="match status" value="1"/>
</dbReference>
<name>A0A9W6GJJ4_9FUSO</name>
<feature type="signal peptide" evidence="3">
    <location>
        <begin position="1"/>
        <end position="19"/>
    </location>
</feature>
<evidence type="ECO:0000256" key="3">
    <source>
        <dbReference type="SAM" id="SignalP"/>
    </source>
</evidence>
<dbReference type="AlphaFoldDB" id="A0A9W6GJJ4"/>
<comment type="caution">
    <text evidence="5">The sequence shown here is derived from an EMBL/GenBank/DDBJ whole genome shotgun (WGS) entry which is preliminary data.</text>
</comment>
<keyword evidence="1" id="KW-0677">Repeat</keyword>
<dbReference type="CDD" id="cd01449">
    <property type="entry name" value="TST_Repeat_2"/>
    <property type="match status" value="1"/>
</dbReference>
<dbReference type="InterPro" id="IPR036873">
    <property type="entry name" value="Rhodanese-like_dom_sf"/>
</dbReference>
<dbReference type="CDD" id="cd01448">
    <property type="entry name" value="TST_Repeat_1"/>
    <property type="match status" value="1"/>
</dbReference>
<dbReference type="RefSeq" id="WP_281833412.1">
    <property type="nucleotide sequence ID" value="NZ_BSDY01000002.1"/>
</dbReference>
<dbReference type="PROSITE" id="PS50206">
    <property type="entry name" value="RHODANESE_3"/>
    <property type="match status" value="2"/>
</dbReference>
<dbReference type="InterPro" id="IPR001763">
    <property type="entry name" value="Rhodanese-like_dom"/>
</dbReference>
<keyword evidence="2" id="KW-0808">Transferase</keyword>
<evidence type="ECO:0000313" key="6">
    <source>
        <dbReference type="Proteomes" id="UP001144471"/>
    </source>
</evidence>
<accession>A0A9W6GJJ4</accession>
<feature type="domain" description="Rhodanese" evidence="4">
    <location>
        <begin position="43"/>
        <end position="153"/>
    </location>
</feature>
<dbReference type="Proteomes" id="UP001144471">
    <property type="component" value="Unassembled WGS sequence"/>
</dbReference>
<dbReference type="PANTHER" id="PTHR43855">
    <property type="entry name" value="THIOSULFATE SULFURTRANSFERASE"/>
    <property type="match status" value="1"/>
</dbReference>
<keyword evidence="3" id="KW-0732">Signal</keyword>
<dbReference type="SMART" id="SM00450">
    <property type="entry name" value="RHOD"/>
    <property type="match status" value="2"/>
</dbReference>
<dbReference type="Pfam" id="PF00581">
    <property type="entry name" value="Rhodanese"/>
    <property type="match status" value="2"/>
</dbReference>
<keyword evidence="6" id="KW-1185">Reference proteome</keyword>
<organism evidence="5 6">
    <name type="scientific">Propionigenium maris DSM 9537</name>
    <dbReference type="NCBI Taxonomy" id="1123000"/>
    <lineage>
        <taxon>Bacteria</taxon>
        <taxon>Fusobacteriati</taxon>
        <taxon>Fusobacteriota</taxon>
        <taxon>Fusobacteriia</taxon>
        <taxon>Fusobacteriales</taxon>
        <taxon>Fusobacteriaceae</taxon>
        <taxon>Propionigenium</taxon>
    </lineage>
</organism>
<protein>
    <recommendedName>
        <fullName evidence="2">Sulfurtransferase</fullName>
    </recommendedName>
</protein>
<dbReference type="GO" id="GO:0004792">
    <property type="term" value="F:thiosulfate-cyanide sulfurtransferase activity"/>
    <property type="evidence" value="ECO:0007669"/>
    <property type="project" value="InterPro"/>
</dbReference>
<evidence type="ECO:0000256" key="2">
    <source>
        <dbReference type="RuleBase" id="RU000507"/>
    </source>
</evidence>
<feature type="chain" id="PRO_5040958313" description="Sulfurtransferase" evidence="3">
    <location>
        <begin position="20"/>
        <end position="301"/>
    </location>
</feature>
<evidence type="ECO:0000256" key="1">
    <source>
        <dbReference type="ARBA" id="ARBA00022737"/>
    </source>
</evidence>
<dbReference type="InterPro" id="IPR051126">
    <property type="entry name" value="Thiosulfate_sulfurtransferase"/>
</dbReference>
<evidence type="ECO:0000313" key="5">
    <source>
        <dbReference type="EMBL" id="GLI55140.1"/>
    </source>
</evidence>
<proteinExistence type="predicted"/>
<feature type="domain" description="Rhodanese" evidence="4">
    <location>
        <begin position="186"/>
        <end position="299"/>
    </location>
</feature>
<dbReference type="InterPro" id="IPR001307">
    <property type="entry name" value="Thiosulphate_STrfase_CS"/>
</dbReference>
<sequence>MKKLLVLVAMVLTTVVAMAKDYSQYANPKALVSAEQAKKIMETEKNVVVIDTRSSAHFMAGHIPGAQNMWRPAMGADKDEYPFGGMRASKEKMEKELGKLGVNSDTYVLIYDAKADYDAARLWWVLDMYGFHNVSLIDGGVDGWKVAGFDFQRGFGDKAVAQEFKFKGKEDYSKLAVLEDVKSAVDTKKTPIIDTRSVAEHEGTTTKKGAFRPGRIPSEIFIPWETAVNYEGDKTFKSVEELAKIYGEFEDRGAIAYCQSGVRSAHTTFVLTQLLGYDNVKNYDGSWIEWSYNKDLPADKN</sequence>